<dbReference type="EMBL" id="CACVBM020001149">
    <property type="protein sequence ID" value="CAA7034516.1"/>
    <property type="molecule type" value="Genomic_DNA"/>
</dbReference>
<organism evidence="1 2">
    <name type="scientific">Microthlaspi erraticum</name>
    <dbReference type="NCBI Taxonomy" id="1685480"/>
    <lineage>
        <taxon>Eukaryota</taxon>
        <taxon>Viridiplantae</taxon>
        <taxon>Streptophyta</taxon>
        <taxon>Embryophyta</taxon>
        <taxon>Tracheophyta</taxon>
        <taxon>Spermatophyta</taxon>
        <taxon>Magnoliopsida</taxon>
        <taxon>eudicotyledons</taxon>
        <taxon>Gunneridae</taxon>
        <taxon>Pentapetalae</taxon>
        <taxon>rosids</taxon>
        <taxon>malvids</taxon>
        <taxon>Brassicales</taxon>
        <taxon>Brassicaceae</taxon>
        <taxon>Coluteocarpeae</taxon>
        <taxon>Microthlaspi</taxon>
    </lineage>
</organism>
<name>A0A6D2J642_9BRAS</name>
<sequence length="119" mass="12765">MPKPLTPKALEITGSGWWSALSPAPVLISSQRFVSDLGAKGLRVAVKGWSARLCIESSGASPLQLCLGQDSLVEHGLNTHKFCISTMSCISRFKPPRNRDIVASRSSITLARKSITSIS</sequence>
<reference evidence="1" key="1">
    <citation type="submission" date="2020-01" db="EMBL/GenBank/DDBJ databases">
        <authorList>
            <person name="Mishra B."/>
        </authorList>
    </citation>
    <scope>NUCLEOTIDE SEQUENCE [LARGE SCALE GENOMIC DNA]</scope>
</reference>
<keyword evidence="2" id="KW-1185">Reference proteome</keyword>
<protein>
    <submittedName>
        <fullName evidence="1">Uncharacterized protein</fullName>
    </submittedName>
</protein>
<dbReference type="AlphaFoldDB" id="A0A6D2J642"/>
<gene>
    <name evidence="1" type="ORF">MERR_LOCUS21751</name>
</gene>
<proteinExistence type="predicted"/>
<accession>A0A6D2J642</accession>
<dbReference type="Proteomes" id="UP000467841">
    <property type="component" value="Unassembled WGS sequence"/>
</dbReference>
<evidence type="ECO:0000313" key="2">
    <source>
        <dbReference type="Proteomes" id="UP000467841"/>
    </source>
</evidence>
<evidence type="ECO:0000313" key="1">
    <source>
        <dbReference type="EMBL" id="CAA7034516.1"/>
    </source>
</evidence>
<comment type="caution">
    <text evidence="1">The sequence shown here is derived from an EMBL/GenBank/DDBJ whole genome shotgun (WGS) entry which is preliminary data.</text>
</comment>